<dbReference type="InterPro" id="IPR010329">
    <property type="entry name" value="3hydroanth_dOase"/>
</dbReference>
<feature type="binding site" evidence="8">
    <location>
        <position position="106"/>
    </location>
    <ligand>
        <name>substrate</name>
    </ligand>
</feature>
<feature type="binding site" evidence="8">
    <location>
        <position position="92"/>
    </location>
    <ligand>
        <name>Fe cation</name>
        <dbReference type="ChEBI" id="CHEBI:24875"/>
        <note>catalytic</note>
    </ligand>
</feature>
<dbReference type="CDD" id="cd06123">
    <property type="entry name" value="cupin_HAO"/>
    <property type="match status" value="1"/>
</dbReference>
<dbReference type="Pfam" id="PF06052">
    <property type="entry name" value="3-HAO"/>
    <property type="match status" value="1"/>
</dbReference>
<feature type="binding site" evidence="8">
    <location>
        <position position="161"/>
    </location>
    <ligand>
        <name>a divalent metal cation</name>
        <dbReference type="ChEBI" id="CHEBI:60240"/>
    </ligand>
</feature>
<dbReference type="PANTHER" id="PTHR15497">
    <property type="entry name" value="3-HYDROXYANTHRANILATE 3,4-DIOXYGENASE"/>
    <property type="match status" value="1"/>
</dbReference>
<comment type="similarity">
    <text evidence="8">Belongs to the 3-HAO family.</text>
</comment>
<keyword evidence="8" id="KW-0963">Cytoplasm</keyword>
<gene>
    <name evidence="8 9" type="primary">BNA1</name>
    <name evidence="9" type="ORF">CAAN4_H24080</name>
</gene>
<reference evidence="9 10" key="1">
    <citation type="submission" date="2024-01" db="EMBL/GenBank/DDBJ databases">
        <authorList>
            <consortium name="Genoscope - CEA"/>
            <person name="William W."/>
        </authorList>
    </citation>
    <scope>NUCLEOTIDE SEQUENCE [LARGE SCALE GENOMIC DNA]</scope>
    <source>
        <strain evidence="9 10">29B2s-10</strain>
    </source>
</reference>
<evidence type="ECO:0000256" key="1">
    <source>
        <dbReference type="ARBA" id="ARBA00001954"/>
    </source>
</evidence>
<dbReference type="SUPFAM" id="SSF51182">
    <property type="entry name" value="RmlC-like cupins"/>
    <property type="match status" value="1"/>
</dbReference>
<sequence length="170" mass="19503">MLAQPINIKKWIEENNHLLQPPVNNYCLHRDGFTVMIVGGPNERTDYHVNQTPEYFHQLKGHMCLKVVDDGEFKDVIINEGDSFLLPGNVPHNPVRFADTIGLVVEQDRPEGVNDKIRWYCSGCKEITYEKEFYCYNLGTQIKEAILAFDADDEARTCGKCGTYNYSKPQ</sequence>
<evidence type="ECO:0000313" key="10">
    <source>
        <dbReference type="Proteomes" id="UP001497600"/>
    </source>
</evidence>
<feature type="binding site" evidence="8">
    <location>
        <position position="48"/>
    </location>
    <ligand>
        <name>Fe cation</name>
        <dbReference type="ChEBI" id="CHEBI:24875"/>
        <note>catalytic</note>
    </ligand>
</feature>
<feature type="binding site" evidence="8">
    <location>
        <position position="54"/>
    </location>
    <ligand>
        <name>substrate</name>
    </ligand>
</feature>
<accession>A0ABP0ELV3</accession>
<feature type="binding site" evidence="8">
    <location>
        <position position="44"/>
    </location>
    <ligand>
        <name>O2</name>
        <dbReference type="ChEBI" id="CHEBI:15379"/>
    </ligand>
</feature>
<organism evidence="9 10">
    <name type="scientific">[Candida] anglica</name>
    <dbReference type="NCBI Taxonomy" id="148631"/>
    <lineage>
        <taxon>Eukaryota</taxon>
        <taxon>Fungi</taxon>
        <taxon>Dikarya</taxon>
        <taxon>Ascomycota</taxon>
        <taxon>Saccharomycotina</taxon>
        <taxon>Pichiomycetes</taxon>
        <taxon>Debaryomycetaceae</taxon>
        <taxon>Kurtzmaniella</taxon>
    </lineage>
</organism>
<protein>
    <recommendedName>
        <fullName evidence="8">3-hydroxyanthranilate 3,4-dioxygenase</fullName>
        <ecNumber evidence="8">1.13.11.6</ecNumber>
    </recommendedName>
    <alternativeName>
        <fullName evidence="8">3-hydroxyanthranilate oxygenase</fullName>
        <shortName evidence="8">3-HAO</shortName>
    </alternativeName>
    <alternativeName>
        <fullName evidence="8">3-hydroxyanthranilic acid dioxygenase</fullName>
        <shortName evidence="8">HAD</shortName>
    </alternativeName>
    <alternativeName>
        <fullName evidence="8">Biosynthesis of nicotinic acid protein 1</fullName>
    </alternativeName>
</protein>
<evidence type="ECO:0000256" key="7">
    <source>
        <dbReference type="ARBA" id="ARBA00023004"/>
    </source>
</evidence>
<dbReference type="InterPro" id="IPR014710">
    <property type="entry name" value="RmlC-like_jellyroll"/>
</dbReference>
<evidence type="ECO:0000256" key="2">
    <source>
        <dbReference type="ARBA" id="ARBA00002752"/>
    </source>
</evidence>
<evidence type="ECO:0000313" key="9">
    <source>
        <dbReference type="EMBL" id="CAK7922215.1"/>
    </source>
</evidence>
<dbReference type="InterPro" id="IPR011051">
    <property type="entry name" value="RmlC_Cupin_sf"/>
</dbReference>
<dbReference type="Gene3D" id="2.60.120.10">
    <property type="entry name" value="Jelly Rolls"/>
    <property type="match status" value="1"/>
</dbReference>
<feature type="binding site" evidence="8">
    <location>
        <position position="124"/>
    </location>
    <ligand>
        <name>a divalent metal cation</name>
        <dbReference type="ChEBI" id="CHEBI:60240"/>
    </ligand>
</feature>
<feature type="binding site" evidence="8">
    <location>
        <position position="158"/>
    </location>
    <ligand>
        <name>a divalent metal cation</name>
        <dbReference type="ChEBI" id="CHEBI:60240"/>
    </ligand>
</feature>
<comment type="catalytic activity">
    <reaction evidence="8">
        <text>3-hydroxyanthranilate + O2 = (2Z,4Z)-2-amino-3-carboxymuconate 6-semialdehyde</text>
        <dbReference type="Rhea" id="RHEA:17953"/>
        <dbReference type="ChEBI" id="CHEBI:15379"/>
        <dbReference type="ChEBI" id="CHEBI:36559"/>
        <dbReference type="ChEBI" id="CHEBI:77612"/>
        <dbReference type="EC" id="1.13.11.6"/>
    </reaction>
</comment>
<feature type="binding site" evidence="8">
    <location>
        <position position="96"/>
    </location>
    <ligand>
        <name>substrate</name>
    </ligand>
</feature>
<name>A0ABP0ELV3_9ASCO</name>
<evidence type="ECO:0000256" key="3">
    <source>
        <dbReference type="ARBA" id="ARBA00022642"/>
    </source>
</evidence>
<keyword evidence="3 8" id="KW-0662">Pyridine nucleotide biosynthesis</keyword>
<comment type="pathway">
    <text evidence="8">Cofactor biosynthesis; NAD(+) biosynthesis; quinolinate from L-kynurenine: step 3/3.</text>
</comment>
<keyword evidence="7 8" id="KW-0408">Iron</keyword>
<dbReference type="EC" id="1.13.11.6" evidence="8"/>
<dbReference type="Proteomes" id="UP001497600">
    <property type="component" value="Chromosome H"/>
</dbReference>
<evidence type="ECO:0000256" key="8">
    <source>
        <dbReference type="HAMAP-Rule" id="MF_03019"/>
    </source>
</evidence>
<comment type="subcellular location">
    <subcellularLocation>
        <location evidence="8">Cytoplasm</location>
    </subcellularLocation>
</comment>
<keyword evidence="10" id="KW-1185">Reference proteome</keyword>
<dbReference type="NCBIfam" id="TIGR03037">
    <property type="entry name" value="anthran_nbaC"/>
    <property type="match status" value="1"/>
</dbReference>
<comment type="function">
    <text evidence="2 8">Catalyzes the oxidative ring opening of 3-hydroxyanthranilate to 2-amino-3-carboxymuconate semialdehyde, which spontaneously cyclizes to quinolinate.</text>
</comment>
<evidence type="ECO:0000256" key="5">
    <source>
        <dbReference type="ARBA" id="ARBA00022964"/>
    </source>
</evidence>
<dbReference type="HAMAP" id="MF_00825">
    <property type="entry name" value="3_HAO"/>
    <property type="match status" value="1"/>
</dbReference>
<keyword evidence="6 8" id="KW-0560">Oxidoreductase</keyword>
<keyword evidence="4 8" id="KW-0479">Metal-binding</keyword>
<evidence type="ECO:0000256" key="4">
    <source>
        <dbReference type="ARBA" id="ARBA00022723"/>
    </source>
</evidence>
<comment type="cofactor">
    <cofactor evidence="1 8">
        <name>Fe(2+)</name>
        <dbReference type="ChEBI" id="CHEBI:29033"/>
    </cofactor>
</comment>
<proteinExistence type="inferred from homology"/>
<dbReference type="PANTHER" id="PTHR15497:SF1">
    <property type="entry name" value="3-HYDROXYANTHRANILATE 3,4-DIOXYGENASE"/>
    <property type="match status" value="1"/>
</dbReference>
<feature type="binding site" evidence="8">
    <location>
        <position position="121"/>
    </location>
    <ligand>
        <name>a divalent metal cation</name>
        <dbReference type="ChEBI" id="CHEBI:60240"/>
    </ligand>
</feature>
<dbReference type="EMBL" id="OZ004260">
    <property type="protein sequence ID" value="CAK7922215.1"/>
    <property type="molecule type" value="Genomic_DNA"/>
</dbReference>
<evidence type="ECO:0000256" key="6">
    <source>
        <dbReference type="ARBA" id="ARBA00023002"/>
    </source>
</evidence>
<keyword evidence="5 8" id="KW-0223">Dioxygenase</keyword>
<feature type="binding site" evidence="8">
    <location>
        <position position="54"/>
    </location>
    <ligand>
        <name>Fe cation</name>
        <dbReference type="ChEBI" id="CHEBI:24875"/>
        <note>catalytic</note>
    </ligand>
</feature>